<keyword evidence="3" id="KW-1185">Reference proteome</keyword>
<dbReference type="EMBL" id="JAPFFL010000018">
    <property type="protein sequence ID" value="KAJ6672459.1"/>
    <property type="molecule type" value="Genomic_DNA"/>
</dbReference>
<sequence>MDRLPSATTEDQRCRLCHDQVESHAHLFFACNFSLRVRWLVSNKAKMHWPNLPWDELLEWLQQRTTPTGNIMLWVSFLVLSSMVYHIWQERNRRRFDDHSQPAHMLYELIARQIRVQLMEYPNRQDIPEGLKTIWNIED</sequence>
<dbReference type="Proteomes" id="UP001151529">
    <property type="component" value="Chromosome 12"/>
</dbReference>
<evidence type="ECO:0000313" key="2">
    <source>
        <dbReference type="EMBL" id="KAJ6672459.1"/>
    </source>
</evidence>
<evidence type="ECO:0008006" key="4">
    <source>
        <dbReference type="Google" id="ProtNLM"/>
    </source>
</evidence>
<accession>A0A9Q0NMA2</accession>
<feature type="transmembrane region" description="Helical" evidence="1">
    <location>
        <begin position="71"/>
        <end position="88"/>
    </location>
</feature>
<dbReference type="PANTHER" id="PTHR33116:SF84">
    <property type="entry name" value="RNA-DIRECTED DNA POLYMERASE"/>
    <property type="match status" value="1"/>
</dbReference>
<dbReference type="OrthoDB" id="1938430at2759"/>
<gene>
    <name evidence="2" type="ORF">OIU85_013767</name>
</gene>
<keyword evidence="1" id="KW-0472">Membrane</keyword>
<keyword evidence="1" id="KW-1133">Transmembrane helix</keyword>
<protein>
    <recommendedName>
        <fullName evidence="4">Reverse transcriptase zinc-binding domain-containing protein</fullName>
    </recommendedName>
</protein>
<dbReference type="AlphaFoldDB" id="A0A9Q0NMA2"/>
<proteinExistence type="predicted"/>
<evidence type="ECO:0000256" key="1">
    <source>
        <dbReference type="SAM" id="Phobius"/>
    </source>
</evidence>
<organism evidence="2 3">
    <name type="scientific">Salix viminalis</name>
    <name type="common">Common osier</name>
    <name type="synonym">Basket willow</name>
    <dbReference type="NCBI Taxonomy" id="40686"/>
    <lineage>
        <taxon>Eukaryota</taxon>
        <taxon>Viridiplantae</taxon>
        <taxon>Streptophyta</taxon>
        <taxon>Embryophyta</taxon>
        <taxon>Tracheophyta</taxon>
        <taxon>Spermatophyta</taxon>
        <taxon>Magnoliopsida</taxon>
        <taxon>eudicotyledons</taxon>
        <taxon>Gunneridae</taxon>
        <taxon>Pentapetalae</taxon>
        <taxon>rosids</taxon>
        <taxon>fabids</taxon>
        <taxon>Malpighiales</taxon>
        <taxon>Salicaceae</taxon>
        <taxon>Saliceae</taxon>
        <taxon>Salix</taxon>
    </lineage>
</organism>
<dbReference type="PANTHER" id="PTHR33116">
    <property type="entry name" value="REVERSE TRANSCRIPTASE ZINC-BINDING DOMAIN-CONTAINING PROTEIN-RELATED-RELATED"/>
    <property type="match status" value="1"/>
</dbReference>
<reference evidence="2" key="2">
    <citation type="journal article" date="2023" name="Int. J. Mol. Sci.">
        <title>De Novo Assembly and Annotation of 11 Diverse Shrub Willow (Salix) Genomes Reveals Novel Gene Organization in Sex-Linked Regions.</title>
        <authorList>
            <person name="Hyden B."/>
            <person name="Feng K."/>
            <person name="Yates T.B."/>
            <person name="Jawdy S."/>
            <person name="Cereghino C."/>
            <person name="Smart L.B."/>
            <person name="Muchero W."/>
        </authorList>
    </citation>
    <scope>NUCLEOTIDE SEQUENCE [LARGE SCALE GENOMIC DNA]</scope>
    <source>
        <tissue evidence="2">Shoot tip</tissue>
    </source>
</reference>
<keyword evidence="1" id="KW-0812">Transmembrane</keyword>
<evidence type="ECO:0000313" key="3">
    <source>
        <dbReference type="Proteomes" id="UP001151529"/>
    </source>
</evidence>
<reference evidence="2" key="1">
    <citation type="submission" date="2022-11" db="EMBL/GenBank/DDBJ databases">
        <authorList>
            <person name="Hyden B.L."/>
            <person name="Feng K."/>
            <person name="Yates T."/>
            <person name="Jawdy S."/>
            <person name="Smart L.B."/>
            <person name="Muchero W."/>
        </authorList>
    </citation>
    <scope>NUCLEOTIDE SEQUENCE</scope>
    <source>
        <tissue evidence="2">Shoot tip</tissue>
    </source>
</reference>
<name>A0A9Q0NMA2_SALVM</name>
<comment type="caution">
    <text evidence="2">The sequence shown here is derived from an EMBL/GenBank/DDBJ whole genome shotgun (WGS) entry which is preliminary data.</text>
</comment>